<dbReference type="InterPro" id="IPR000718">
    <property type="entry name" value="Peptidase_M13"/>
</dbReference>
<dbReference type="Gene3D" id="3.40.390.10">
    <property type="entry name" value="Collagenase (Catalytic Domain)"/>
    <property type="match status" value="1"/>
</dbReference>
<dbReference type="PANTHER" id="PTHR11733:SF240">
    <property type="entry name" value="GH14155P-RELATED"/>
    <property type="match status" value="1"/>
</dbReference>
<evidence type="ECO:0000313" key="6">
    <source>
        <dbReference type="Proteomes" id="UP001652680"/>
    </source>
</evidence>
<dbReference type="OrthoDB" id="7842934at2759"/>
<dbReference type="EnsemblMetazoa" id="XM_017124197.1">
    <property type="protein sequence ID" value="XP_016979686.1"/>
    <property type="gene ID" value="LOC108045026"/>
</dbReference>
<dbReference type="InterPro" id="IPR024079">
    <property type="entry name" value="MetalloPept_cat_dom_sf"/>
</dbReference>
<reference evidence="6" key="1">
    <citation type="journal article" date="2021" name="Elife">
        <title>Highly contiguous assemblies of 101 drosophilid genomes.</title>
        <authorList>
            <person name="Kim B.Y."/>
            <person name="Wang J.R."/>
            <person name="Miller D.E."/>
            <person name="Barmina O."/>
            <person name="Delaney E."/>
            <person name="Thompson A."/>
            <person name="Comeault A.A."/>
            <person name="Peede D."/>
            <person name="D'Agostino E.R."/>
            <person name="Pelaez J."/>
            <person name="Aguilar J.M."/>
            <person name="Haji D."/>
            <person name="Matsunaga T."/>
            <person name="Armstrong E.E."/>
            <person name="Zych M."/>
            <person name="Ogawa Y."/>
            <person name="Stamenkovic-Radak M."/>
            <person name="Jelic M."/>
            <person name="Veselinovic M.S."/>
            <person name="Tanaskovic M."/>
            <person name="Eric P."/>
            <person name="Gao J.J."/>
            <person name="Katoh T.K."/>
            <person name="Toda M.J."/>
            <person name="Watabe H."/>
            <person name="Watada M."/>
            <person name="Davis J.S."/>
            <person name="Moyle L.C."/>
            <person name="Manoli G."/>
            <person name="Bertolini E."/>
            <person name="Kostal V."/>
            <person name="Hawley R.S."/>
            <person name="Takahashi A."/>
            <person name="Jones C.D."/>
            <person name="Price D.K."/>
            <person name="Whiteman N."/>
            <person name="Kopp A."/>
            <person name="Matute D.R."/>
            <person name="Petrov D.A."/>
        </authorList>
    </citation>
    <scope>NUCLEOTIDE SEQUENCE [LARGE SCALE GENOMIC DNA]</scope>
</reference>
<dbReference type="GO" id="GO:0005886">
    <property type="term" value="C:plasma membrane"/>
    <property type="evidence" value="ECO:0007669"/>
    <property type="project" value="UniProtKB-SubCell"/>
</dbReference>
<dbReference type="PROSITE" id="PS51885">
    <property type="entry name" value="NEPRILYSIN"/>
    <property type="match status" value="1"/>
</dbReference>
<dbReference type="PANTHER" id="PTHR11733">
    <property type="entry name" value="ZINC METALLOPROTEASE FAMILY M13 NEPRILYSIN-RELATED"/>
    <property type="match status" value="1"/>
</dbReference>
<feature type="signal peptide" evidence="3">
    <location>
        <begin position="1"/>
        <end position="22"/>
    </location>
</feature>
<feature type="chain" id="PRO_5027639986" evidence="3">
    <location>
        <begin position="23"/>
        <end position="593"/>
    </location>
</feature>
<comment type="similarity">
    <text evidence="2">Belongs to the peptidase M13 family.</text>
</comment>
<comment type="subcellular location">
    <subcellularLocation>
        <location evidence="1">Cell membrane</location>
        <topology evidence="1">Single-pass type II membrane protein</topology>
    </subcellularLocation>
</comment>
<reference evidence="7" key="2">
    <citation type="submission" date="2025-04" db="UniProtKB">
        <authorList>
            <consortium name="RefSeq"/>
        </authorList>
    </citation>
    <scope>IDENTIFICATION</scope>
</reference>
<dbReference type="GO" id="GO:0004222">
    <property type="term" value="F:metalloendopeptidase activity"/>
    <property type="evidence" value="ECO:0007669"/>
    <property type="project" value="InterPro"/>
</dbReference>
<dbReference type="InterPro" id="IPR042089">
    <property type="entry name" value="Peptidase_M13_dom_2"/>
</dbReference>
<proteinExistence type="inferred from homology"/>
<evidence type="ECO:0000256" key="1">
    <source>
        <dbReference type="ARBA" id="ARBA00004401"/>
    </source>
</evidence>
<evidence type="ECO:0000313" key="5">
    <source>
        <dbReference type="EnsemblMetazoa" id="XP_016979686.1"/>
    </source>
</evidence>
<organism evidence="7">
    <name type="scientific">Drosophila rhopaloa</name>
    <name type="common">Fruit fly</name>
    <dbReference type="NCBI Taxonomy" id="1041015"/>
    <lineage>
        <taxon>Eukaryota</taxon>
        <taxon>Metazoa</taxon>
        <taxon>Ecdysozoa</taxon>
        <taxon>Arthropoda</taxon>
        <taxon>Hexapoda</taxon>
        <taxon>Insecta</taxon>
        <taxon>Pterygota</taxon>
        <taxon>Neoptera</taxon>
        <taxon>Endopterygota</taxon>
        <taxon>Diptera</taxon>
        <taxon>Brachycera</taxon>
        <taxon>Muscomorpha</taxon>
        <taxon>Ephydroidea</taxon>
        <taxon>Drosophilidae</taxon>
        <taxon>Drosophila</taxon>
        <taxon>Sophophora</taxon>
    </lineage>
</organism>
<name>A0A6P4F2W4_DRORH</name>
<dbReference type="RefSeq" id="XP_016979686.1">
    <property type="nucleotide sequence ID" value="XM_017124197.1"/>
</dbReference>
<dbReference type="Pfam" id="PF05649">
    <property type="entry name" value="Peptidase_M13_N"/>
    <property type="match status" value="1"/>
</dbReference>
<evidence type="ECO:0000259" key="4">
    <source>
        <dbReference type="Pfam" id="PF05649"/>
    </source>
</evidence>
<dbReference type="GeneID" id="108045026"/>
<keyword evidence="6" id="KW-1185">Reference proteome</keyword>
<dbReference type="AlphaFoldDB" id="A0A6P4F2W4"/>
<dbReference type="Proteomes" id="UP001652680">
    <property type="component" value="Unassembled WGS sequence"/>
</dbReference>
<evidence type="ECO:0000256" key="3">
    <source>
        <dbReference type="SAM" id="SignalP"/>
    </source>
</evidence>
<dbReference type="InterPro" id="IPR008753">
    <property type="entry name" value="Peptidase_M13_N"/>
</dbReference>
<evidence type="ECO:0000256" key="2">
    <source>
        <dbReference type="ARBA" id="ARBA00007357"/>
    </source>
</evidence>
<dbReference type="SUPFAM" id="SSF55486">
    <property type="entry name" value="Metalloproteases ('zincins'), catalytic domain"/>
    <property type="match status" value="1"/>
</dbReference>
<sequence>MESTIQVFGLLFLLGFAAESSPFPSPNATAVHQLFQRMDSNADTCNYFQQFSSGSYSYNDNCRAIQNSMSNTFNGKLRTMLKQLRKQAYHRRTSVEKKVLWFYDSCLTAPEETFAWEHYLEVLPHGPRLNWPPAYRKTGNQTFQWQRTLARLRLVGLRNLLFDVDVALDPTDSSRTIVLFRKPIIKEIQNNKENANLLKSLGVRNDTVLFLGNKISQLQKAIQKLAAKRGTMENLSIKTLKNRTKLPLTQYLKIVFGRSMESNSTVWVEDIEYLEGLRAVIDKYDGAVLINYLMVSYIRYLVGLNDSLPGRKRGKCIAAVRVLMQPASELLYNKYYPRNKEEVQRLFDDLKLSFLNLLTRNRLNLTDEDLSHHVRQQLYMTVSVGTLPDIDDQSGLVTNLYKNLKIDRGSDFAIAHLKVLQHRNRRVLAQLHKPALKENRLFNLSPEPYYEISENNIVVPFDTLQKSYFSPNIHEAFRKSLLGFVIARQMLVNFAPQIQPISLINQSDVPGISCVNRNCSSGFTDDEKDVLALALIMESLFEKDSELRQKHPSYLRLSSREEFLVNFVEIFIAPNWRRGRGWMGMSGSIKPLR</sequence>
<dbReference type="Gene3D" id="1.10.1380.10">
    <property type="entry name" value="Neutral endopeptidase , domain2"/>
    <property type="match status" value="1"/>
</dbReference>
<reference evidence="5" key="3">
    <citation type="submission" date="2025-05" db="UniProtKB">
        <authorList>
            <consortium name="EnsemblMetazoa"/>
        </authorList>
    </citation>
    <scope>IDENTIFICATION</scope>
</reference>
<keyword evidence="3" id="KW-0732">Signal</keyword>
<gene>
    <name evidence="7" type="primary">LOC108045026</name>
    <name evidence="5" type="synonym">108045026</name>
</gene>
<accession>A0A6P4F2W4</accession>
<protein>
    <submittedName>
        <fullName evidence="7">Uncharacterized protein LOC108045026</fullName>
    </submittedName>
</protein>
<feature type="domain" description="Peptidase M13 N-terminal" evidence="4">
    <location>
        <begin position="45"/>
        <end position="361"/>
    </location>
</feature>
<dbReference type="GO" id="GO:0016485">
    <property type="term" value="P:protein processing"/>
    <property type="evidence" value="ECO:0007669"/>
    <property type="project" value="TreeGrafter"/>
</dbReference>
<evidence type="ECO:0000313" key="7">
    <source>
        <dbReference type="RefSeq" id="XP_016979686.1"/>
    </source>
</evidence>